<evidence type="ECO:0000313" key="1">
    <source>
        <dbReference type="EMBL" id="GAF97383.1"/>
    </source>
</evidence>
<sequence length="100" mass="11594">HLIISIFNGIETKGHFITSVQQVFGSVKSKGTKKYEEYESFLDFQEAAKIVAQKKANRKKGSKEEIARLALDIGCTFNKFKQNKWELCVYKECWDNLLEE</sequence>
<name>X0TUV6_9ZZZZ</name>
<dbReference type="AlphaFoldDB" id="X0TUV6"/>
<comment type="caution">
    <text evidence="1">The sequence shown here is derived from an EMBL/GenBank/DDBJ whole genome shotgun (WGS) entry which is preliminary data.</text>
</comment>
<accession>X0TUV6</accession>
<reference evidence="1" key="1">
    <citation type="journal article" date="2014" name="Front. Microbiol.">
        <title>High frequency of phylogenetically diverse reductive dehalogenase-homologous genes in deep subseafloor sedimentary metagenomes.</title>
        <authorList>
            <person name="Kawai M."/>
            <person name="Futagami T."/>
            <person name="Toyoda A."/>
            <person name="Takaki Y."/>
            <person name="Nishi S."/>
            <person name="Hori S."/>
            <person name="Arai W."/>
            <person name="Tsubouchi T."/>
            <person name="Morono Y."/>
            <person name="Uchiyama I."/>
            <person name="Ito T."/>
            <person name="Fujiyama A."/>
            <person name="Inagaki F."/>
            <person name="Takami H."/>
        </authorList>
    </citation>
    <scope>NUCLEOTIDE SEQUENCE</scope>
    <source>
        <strain evidence="1">Expedition CK06-06</strain>
    </source>
</reference>
<feature type="non-terminal residue" evidence="1">
    <location>
        <position position="1"/>
    </location>
</feature>
<proteinExistence type="predicted"/>
<organism evidence="1">
    <name type="scientific">marine sediment metagenome</name>
    <dbReference type="NCBI Taxonomy" id="412755"/>
    <lineage>
        <taxon>unclassified sequences</taxon>
        <taxon>metagenomes</taxon>
        <taxon>ecological metagenomes</taxon>
    </lineage>
</organism>
<dbReference type="EMBL" id="BARS01013501">
    <property type="protein sequence ID" value="GAF97383.1"/>
    <property type="molecule type" value="Genomic_DNA"/>
</dbReference>
<protein>
    <submittedName>
        <fullName evidence="1">Uncharacterized protein</fullName>
    </submittedName>
</protein>
<gene>
    <name evidence="1" type="ORF">S01H1_23403</name>
</gene>